<name>A0A921ZRM7_MANSE</name>
<dbReference type="AlphaFoldDB" id="A0A921ZRM7"/>
<sequence>MGLTPPGFCPVPTSACRKPLAAALAPCHVVSQKTIPTGDDIDDTQRAVAHTFTFGVLQDSYDNKLVHKYSGRHFPFFKPNLRDFTLQYALRFGILVVHAMLHTTQLSSMHQAPYCKVPKGATEKEKDKDKIVMLDVINETLEIATRICALGTGSAQVSHRPLIVIPLTFTSALPSPRRDTNCHFAAKHLLLYLHITVGCGGFDYPALEEMKYKRNPAPDGHRCGVCPTYFQKICAFNFGTNATYIFDNHCVMDLYNCIEGTEFVPIKYDHCIYFGNFAYVHGYKYEDEDYGEDHIIVKNTKKNPDFIR</sequence>
<gene>
    <name evidence="1" type="ORF">O3G_MSEX013580</name>
</gene>
<accession>A0A921ZRM7</accession>
<evidence type="ECO:0000313" key="2">
    <source>
        <dbReference type="Proteomes" id="UP000791440"/>
    </source>
</evidence>
<protein>
    <submittedName>
        <fullName evidence="1">Uncharacterized protein</fullName>
    </submittedName>
</protein>
<keyword evidence="2" id="KW-1185">Reference proteome</keyword>
<dbReference type="EMBL" id="JH668917">
    <property type="protein sequence ID" value="KAG6462987.1"/>
    <property type="molecule type" value="Genomic_DNA"/>
</dbReference>
<reference evidence="1" key="1">
    <citation type="journal article" date="2016" name="Insect Biochem. Mol. Biol.">
        <title>Multifaceted biological insights from a draft genome sequence of the tobacco hornworm moth, Manduca sexta.</title>
        <authorList>
            <person name="Kanost M.R."/>
            <person name="Arrese E.L."/>
            <person name="Cao X."/>
            <person name="Chen Y.R."/>
            <person name="Chellapilla S."/>
            <person name="Goldsmith M.R."/>
            <person name="Grosse-Wilde E."/>
            <person name="Heckel D.G."/>
            <person name="Herndon N."/>
            <person name="Jiang H."/>
            <person name="Papanicolaou A."/>
            <person name="Qu J."/>
            <person name="Soulages J.L."/>
            <person name="Vogel H."/>
            <person name="Walters J."/>
            <person name="Waterhouse R.M."/>
            <person name="Ahn S.J."/>
            <person name="Almeida F.C."/>
            <person name="An C."/>
            <person name="Aqrawi P."/>
            <person name="Bretschneider A."/>
            <person name="Bryant W.B."/>
            <person name="Bucks S."/>
            <person name="Chao H."/>
            <person name="Chevignon G."/>
            <person name="Christen J.M."/>
            <person name="Clarke D.F."/>
            <person name="Dittmer N.T."/>
            <person name="Ferguson L.C.F."/>
            <person name="Garavelou S."/>
            <person name="Gordon K.H.J."/>
            <person name="Gunaratna R.T."/>
            <person name="Han Y."/>
            <person name="Hauser F."/>
            <person name="He Y."/>
            <person name="Heidel-Fischer H."/>
            <person name="Hirsh A."/>
            <person name="Hu Y."/>
            <person name="Jiang H."/>
            <person name="Kalra D."/>
            <person name="Klinner C."/>
            <person name="Konig C."/>
            <person name="Kovar C."/>
            <person name="Kroll A.R."/>
            <person name="Kuwar S.S."/>
            <person name="Lee S.L."/>
            <person name="Lehman R."/>
            <person name="Li K."/>
            <person name="Li Z."/>
            <person name="Liang H."/>
            <person name="Lovelace S."/>
            <person name="Lu Z."/>
            <person name="Mansfield J.H."/>
            <person name="McCulloch K.J."/>
            <person name="Mathew T."/>
            <person name="Morton B."/>
            <person name="Muzny D.M."/>
            <person name="Neunemann D."/>
            <person name="Ongeri F."/>
            <person name="Pauchet Y."/>
            <person name="Pu L.L."/>
            <person name="Pyrousis I."/>
            <person name="Rao X.J."/>
            <person name="Redding A."/>
            <person name="Roesel C."/>
            <person name="Sanchez-Gracia A."/>
            <person name="Schaack S."/>
            <person name="Shukla A."/>
            <person name="Tetreau G."/>
            <person name="Wang Y."/>
            <person name="Xiong G.H."/>
            <person name="Traut W."/>
            <person name="Walsh T.K."/>
            <person name="Worley K.C."/>
            <person name="Wu D."/>
            <person name="Wu W."/>
            <person name="Wu Y.Q."/>
            <person name="Zhang X."/>
            <person name="Zou Z."/>
            <person name="Zucker H."/>
            <person name="Briscoe A.D."/>
            <person name="Burmester T."/>
            <person name="Clem R.J."/>
            <person name="Feyereisen R."/>
            <person name="Grimmelikhuijzen C.J.P."/>
            <person name="Hamodrakas S.J."/>
            <person name="Hansson B.S."/>
            <person name="Huguet E."/>
            <person name="Jermiin L.S."/>
            <person name="Lan Q."/>
            <person name="Lehman H.K."/>
            <person name="Lorenzen M."/>
            <person name="Merzendorfer H."/>
            <person name="Michalopoulos I."/>
            <person name="Morton D.B."/>
            <person name="Muthukrishnan S."/>
            <person name="Oakeshott J.G."/>
            <person name="Palmer W."/>
            <person name="Park Y."/>
            <person name="Passarelli A.L."/>
            <person name="Rozas J."/>
            <person name="Schwartz L.M."/>
            <person name="Smith W."/>
            <person name="Southgate A."/>
            <person name="Vilcinskas A."/>
            <person name="Vogt R."/>
            <person name="Wang P."/>
            <person name="Werren J."/>
            <person name="Yu X.Q."/>
            <person name="Zhou J.J."/>
            <person name="Brown S.J."/>
            <person name="Scherer S.E."/>
            <person name="Richards S."/>
            <person name="Blissard G.W."/>
        </authorList>
    </citation>
    <scope>NUCLEOTIDE SEQUENCE</scope>
</reference>
<dbReference type="Proteomes" id="UP000791440">
    <property type="component" value="Unassembled WGS sequence"/>
</dbReference>
<proteinExistence type="predicted"/>
<organism evidence="1 2">
    <name type="scientific">Manduca sexta</name>
    <name type="common">Tobacco hawkmoth</name>
    <name type="synonym">Tobacco hornworm</name>
    <dbReference type="NCBI Taxonomy" id="7130"/>
    <lineage>
        <taxon>Eukaryota</taxon>
        <taxon>Metazoa</taxon>
        <taxon>Ecdysozoa</taxon>
        <taxon>Arthropoda</taxon>
        <taxon>Hexapoda</taxon>
        <taxon>Insecta</taxon>
        <taxon>Pterygota</taxon>
        <taxon>Neoptera</taxon>
        <taxon>Endopterygota</taxon>
        <taxon>Lepidoptera</taxon>
        <taxon>Glossata</taxon>
        <taxon>Ditrysia</taxon>
        <taxon>Bombycoidea</taxon>
        <taxon>Sphingidae</taxon>
        <taxon>Sphinginae</taxon>
        <taxon>Sphingini</taxon>
        <taxon>Manduca</taxon>
    </lineage>
</organism>
<reference evidence="1" key="2">
    <citation type="submission" date="2020-12" db="EMBL/GenBank/DDBJ databases">
        <authorList>
            <person name="Kanost M."/>
        </authorList>
    </citation>
    <scope>NUCLEOTIDE SEQUENCE</scope>
</reference>
<evidence type="ECO:0000313" key="1">
    <source>
        <dbReference type="EMBL" id="KAG6462987.1"/>
    </source>
</evidence>
<comment type="caution">
    <text evidence="1">The sequence shown here is derived from an EMBL/GenBank/DDBJ whole genome shotgun (WGS) entry which is preliminary data.</text>
</comment>